<protein>
    <submittedName>
        <fullName evidence="5">DNA-binding transcriptional regulator, ArsR family</fullName>
    </submittedName>
</protein>
<dbReference type="PROSITE" id="PS50987">
    <property type="entry name" value="HTH_ARSR_2"/>
    <property type="match status" value="1"/>
</dbReference>
<dbReference type="GO" id="GO:0003677">
    <property type="term" value="F:DNA binding"/>
    <property type="evidence" value="ECO:0007669"/>
    <property type="project" value="UniProtKB-KW"/>
</dbReference>
<accession>A0A1I6PCK2</accession>
<dbReference type="InterPro" id="IPR051011">
    <property type="entry name" value="Metal_resp_trans_reg"/>
</dbReference>
<dbReference type="CDD" id="cd00090">
    <property type="entry name" value="HTH_ARSR"/>
    <property type="match status" value="1"/>
</dbReference>
<dbReference type="Proteomes" id="UP000183209">
    <property type="component" value="Unassembled WGS sequence"/>
</dbReference>
<dbReference type="OrthoDB" id="9800049at2"/>
<dbReference type="RefSeq" id="WP_038268635.1">
    <property type="nucleotide sequence ID" value="NZ_FPAG01000001.1"/>
</dbReference>
<dbReference type="Gene3D" id="1.10.10.10">
    <property type="entry name" value="Winged helix-like DNA-binding domain superfamily/Winged helix DNA-binding domain"/>
    <property type="match status" value="1"/>
</dbReference>
<dbReference type="InterPro" id="IPR011991">
    <property type="entry name" value="ArsR-like_HTH"/>
</dbReference>
<dbReference type="InterPro" id="IPR001845">
    <property type="entry name" value="HTH_ArsR_DNA-bd_dom"/>
</dbReference>
<dbReference type="NCBIfam" id="NF033788">
    <property type="entry name" value="HTH_metalloreg"/>
    <property type="match status" value="1"/>
</dbReference>
<dbReference type="InterPro" id="IPR036390">
    <property type="entry name" value="WH_DNA-bd_sf"/>
</dbReference>
<evidence type="ECO:0000256" key="3">
    <source>
        <dbReference type="ARBA" id="ARBA00023163"/>
    </source>
</evidence>
<name>A0A1I6PCK2_9FLAO</name>
<gene>
    <name evidence="5" type="ORF">SAMN04487906_0226</name>
</gene>
<proteinExistence type="predicted"/>
<evidence type="ECO:0000259" key="4">
    <source>
        <dbReference type="PROSITE" id="PS50987"/>
    </source>
</evidence>
<dbReference type="Pfam" id="PF01022">
    <property type="entry name" value="HTH_5"/>
    <property type="match status" value="1"/>
</dbReference>
<sequence>MGFTKRVIHTIEQNELAKVFKALSHPARVAIMEFISENPGCICAEMVQDMELAQSTISQHLNELKAADLLEGEVKGKKMCYTINFDKWYETKQAINDYFMRTSK</sequence>
<dbReference type="SUPFAM" id="SSF46785">
    <property type="entry name" value="Winged helix' DNA-binding domain"/>
    <property type="match status" value="1"/>
</dbReference>
<dbReference type="GO" id="GO:0003700">
    <property type="term" value="F:DNA-binding transcription factor activity"/>
    <property type="evidence" value="ECO:0007669"/>
    <property type="project" value="InterPro"/>
</dbReference>
<dbReference type="SMART" id="SM00418">
    <property type="entry name" value="HTH_ARSR"/>
    <property type="match status" value="1"/>
</dbReference>
<evidence type="ECO:0000256" key="1">
    <source>
        <dbReference type="ARBA" id="ARBA00023015"/>
    </source>
</evidence>
<evidence type="ECO:0000313" key="5">
    <source>
        <dbReference type="EMBL" id="SFS37825.1"/>
    </source>
</evidence>
<dbReference type="PRINTS" id="PR00778">
    <property type="entry name" value="HTHARSR"/>
</dbReference>
<feature type="domain" description="HTH arsR-type" evidence="4">
    <location>
        <begin position="8"/>
        <end position="103"/>
    </location>
</feature>
<keyword evidence="2 5" id="KW-0238">DNA-binding</keyword>
<dbReference type="InterPro" id="IPR036388">
    <property type="entry name" value="WH-like_DNA-bd_sf"/>
</dbReference>
<dbReference type="PANTHER" id="PTHR43132">
    <property type="entry name" value="ARSENICAL RESISTANCE OPERON REPRESSOR ARSR-RELATED"/>
    <property type="match status" value="1"/>
</dbReference>
<reference evidence="5 6" key="1">
    <citation type="submission" date="2016-10" db="EMBL/GenBank/DDBJ databases">
        <authorList>
            <person name="de Groot N.N."/>
        </authorList>
    </citation>
    <scope>NUCLEOTIDE SEQUENCE [LARGE SCALE GENOMIC DNA]</scope>
    <source>
        <strain evidence="5 6">CGMCC 1.6114</strain>
    </source>
</reference>
<dbReference type="PANTHER" id="PTHR43132:SF2">
    <property type="entry name" value="ARSENICAL RESISTANCE OPERON REPRESSOR ARSR-RELATED"/>
    <property type="match status" value="1"/>
</dbReference>
<evidence type="ECO:0000256" key="2">
    <source>
        <dbReference type="ARBA" id="ARBA00023125"/>
    </source>
</evidence>
<keyword evidence="1" id="KW-0805">Transcription regulation</keyword>
<dbReference type="AlphaFoldDB" id="A0A1I6PCK2"/>
<organism evidence="5 6">
    <name type="scientific">Zhouia amylolytica</name>
    <dbReference type="NCBI Taxonomy" id="376730"/>
    <lineage>
        <taxon>Bacteria</taxon>
        <taxon>Pseudomonadati</taxon>
        <taxon>Bacteroidota</taxon>
        <taxon>Flavobacteriia</taxon>
        <taxon>Flavobacteriales</taxon>
        <taxon>Flavobacteriaceae</taxon>
        <taxon>Zhouia</taxon>
    </lineage>
</organism>
<keyword evidence="3" id="KW-0804">Transcription</keyword>
<evidence type="ECO:0000313" key="6">
    <source>
        <dbReference type="Proteomes" id="UP000183209"/>
    </source>
</evidence>
<dbReference type="EMBL" id="FPAG01000001">
    <property type="protein sequence ID" value="SFS37825.1"/>
    <property type="molecule type" value="Genomic_DNA"/>
</dbReference>